<accession>A0A0A7RYY9</accession>
<reference evidence="1 2" key="1">
    <citation type="journal article" date="2014" name="Appl. Environ. Microbiol.">
        <title>Gut symbionts from distinct hosts exhibit genotoxic activity via divergent colibactin biosynthetic pathways.</title>
        <authorList>
            <person name="Engel P."/>
            <person name="Vizcaino M.I."/>
            <person name="Crawford J.M."/>
        </authorList>
    </citation>
    <scope>NUCLEOTIDE SEQUENCE [LARGE SCALE GENOMIC DNA]</scope>
    <source>
        <strain evidence="1 2">PEB0191</strain>
    </source>
</reference>
<gene>
    <name evidence="1" type="ORF">FPB0191_00679</name>
</gene>
<dbReference type="AlphaFoldDB" id="A0A0A7RYY9"/>
<evidence type="ECO:0000313" key="1">
    <source>
        <dbReference type="EMBL" id="AJA44509.1"/>
    </source>
</evidence>
<dbReference type="Pfam" id="PF19924">
    <property type="entry name" value="DUF6387"/>
    <property type="match status" value="1"/>
</dbReference>
<sequence>MGKYQELNKWFNLDNYNSLSTFSIERIKDELFNRIVLFHGVLNLNNYSLVNGEHHQYYEKIFTGNPFTTLTENISNSKIKQDINLTNDIIDISRKTTEFSSSCTKALFKSDLQILCNQQLESNKFVYEQGQIRMPESVLDSLFVTRKNSEIASLIMIDLKNYSDEEILLSIKELLPKIRKELNIYPPKIKSEQFSDKIIKKMIDYRVLPIIDLCAWAKLNDYFFSYEELAKIIFPMDHDEIKRGRYFRETILPFSMQTLSSEFIRGFELYIHKMGNHQKYTQLY</sequence>
<keyword evidence="2" id="KW-1185">Reference proteome</keyword>
<evidence type="ECO:0000313" key="2">
    <source>
        <dbReference type="Proteomes" id="UP000030901"/>
    </source>
</evidence>
<dbReference type="Proteomes" id="UP000030901">
    <property type="component" value="Chromosome"/>
</dbReference>
<dbReference type="RefSeq" id="WP_039104019.1">
    <property type="nucleotide sequence ID" value="NZ_CAMKYH010000022.1"/>
</dbReference>
<dbReference type="EMBL" id="CP009056">
    <property type="protein sequence ID" value="AJA44509.1"/>
    <property type="molecule type" value="Genomic_DNA"/>
</dbReference>
<dbReference type="OrthoDB" id="6505430at2"/>
<protein>
    <submittedName>
        <fullName evidence="1">Uncharacterized protein</fullName>
    </submittedName>
</protein>
<name>A0A0A7RYY9_FRIPE</name>
<proteinExistence type="predicted"/>
<organism evidence="1 2">
    <name type="scientific">Frischella perrara</name>
    <dbReference type="NCBI Taxonomy" id="1267021"/>
    <lineage>
        <taxon>Bacteria</taxon>
        <taxon>Pseudomonadati</taxon>
        <taxon>Pseudomonadota</taxon>
        <taxon>Gammaproteobacteria</taxon>
        <taxon>Orbales</taxon>
        <taxon>Orbaceae</taxon>
        <taxon>Frischella</taxon>
    </lineage>
</organism>
<dbReference type="HOGENOM" id="CLU_081533_0_0_6"/>
<dbReference type="KEGG" id="fpp:FPB0191_00679"/>
<dbReference type="InterPro" id="IPR045664">
    <property type="entry name" value="DUF6387"/>
</dbReference>